<keyword evidence="1" id="KW-0560">Oxidoreductase</keyword>
<dbReference type="OrthoDB" id="9991913at2759"/>
<dbReference type="Gene3D" id="3.40.50.720">
    <property type="entry name" value="NAD(P)-binding Rossmann-like Domain"/>
    <property type="match status" value="2"/>
</dbReference>
<dbReference type="InterPro" id="IPR029753">
    <property type="entry name" value="D-isomer_DH_CS"/>
</dbReference>
<dbReference type="GO" id="GO:0016618">
    <property type="term" value="F:hydroxypyruvate reductase [NAD(P)H] activity"/>
    <property type="evidence" value="ECO:0007669"/>
    <property type="project" value="TreeGrafter"/>
</dbReference>
<dbReference type="PROSITE" id="PS00671">
    <property type="entry name" value="D_2_HYDROXYACID_DH_3"/>
    <property type="match status" value="1"/>
</dbReference>
<dbReference type="InterPro" id="IPR036291">
    <property type="entry name" value="NAD(P)-bd_dom_sf"/>
</dbReference>
<dbReference type="AlphaFoldDB" id="A0A4S9ECH4"/>
<comment type="caution">
    <text evidence="3">The sequence shown here is derived from an EMBL/GenBank/DDBJ whole genome shotgun (WGS) entry which is preliminary data.</text>
</comment>
<proteinExistence type="predicted"/>
<dbReference type="InterPro" id="IPR006140">
    <property type="entry name" value="D-isomer_DH_NAD-bd"/>
</dbReference>
<dbReference type="EMBL" id="QZAL01000087">
    <property type="protein sequence ID" value="THW39892.1"/>
    <property type="molecule type" value="Genomic_DNA"/>
</dbReference>
<dbReference type="CDD" id="cd12168">
    <property type="entry name" value="Mand_dh_like"/>
    <property type="match status" value="1"/>
</dbReference>
<evidence type="ECO:0000313" key="7">
    <source>
        <dbReference type="Proteomes" id="UP000309076"/>
    </source>
</evidence>
<evidence type="ECO:0000259" key="2">
    <source>
        <dbReference type="Pfam" id="PF02826"/>
    </source>
</evidence>
<dbReference type="SUPFAM" id="SSF51735">
    <property type="entry name" value="NAD(P)-binding Rossmann-fold domains"/>
    <property type="match status" value="1"/>
</dbReference>
<dbReference type="Proteomes" id="UP000309076">
    <property type="component" value="Unassembled WGS sequence"/>
</dbReference>
<evidence type="ECO:0000256" key="1">
    <source>
        <dbReference type="ARBA" id="ARBA00023002"/>
    </source>
</evidence>
<protein>
    <recommendedName>
        <fullName evidence="2">D-isomer specific 2-hydroxyacid dehydrogenase NAD-binding domain-containing protein</fullName>
    </recommendedName>
</protein>
<accession>A0A4S9ECH4</accession>
<feature type="domain" description="D-isomer specific 2-hydroxyacid dehydrogenase NAD-binding" evidence="2">
    <location>
        <begin position="149"/>
        <end position="329"/>
    </location>
</feature>
<dbReference type="Pfam" id="PF02826">
    <property type="entry name" value="2-Hacid_dh_C"/>
    <property type="match status" value="1"/>
</dbReference>
<dbReference type="Proteomes" id="UP000310121">
    <property type="component" value="Unassembled WGS sequence"/>
</dbReference>
<dbReference type="SUPFAM" id="SSF52283">
    <property type="entry name" value="Formate/glycerate dehydrogenase catalytic domain-like"/>
    <property type="match status" value="1"/>
</dbReference>
<evidence type="ECO:0000313" key="10">
    <source>
        <dbReference type="Proteomes" id="UP000310687"/>
    </source>
</evidence>
<evidence type="ECO:0000313" key="9">
    <source>
        <dbReference type="Proteomes" id="UP000310374"/>
    </source>
</evidence>
<dbReference type="GO" id="GO:0005829">
    <property type="term" value="C:cytosol"/>
    <property type="evidence" value="ECO:0007669"/>
    <property type="project" value="TreeGrafter"/>
</dbReference>
<dbReference type="InterPro" id="IPR050223">
    <property type="entry name" value="D-isomer_2-hydroxyacid_DH"/>
</dbReference>
<evidence type="ECO:0000313" key="6">
    <source>
        <dbReference type="EMBL" id="THZ24460.1"/>
    </source>
</evidence>
<evidence type="ECO:0000313" key="8">
    <source>
        <dbReference type="Proteomes" id="UP000310121"/>
    </source>
</evidence>
<evidence type="ECO:0000313" key="3">
    <source>
        <dbReference type="EMBL" id="THW39892.1"/>
    </source>
</evidence>
<dbReference type="PANTHER" id="PTHR10996:SF281">
    <property type="entry name" value="D-ISOMER SPECIFIC 2-HYDROXYACID DEHYDROGENASE NAD-BINDING DOMAIN-CONTAINING PROTEIN-RELATED"/>
    <property type="match status" value="1"/>
</dbReference>
<dbReference type="GO" id="GO:0051287">
    <property type="term" value="F:NAD binding"/>
    <property type="evidence" value="ECO:0007669"/>
    <property type="project" value="InterPro"/>
</dbReference>
<dbReference type="GO" id="GO:0030267">
    <property type="term" value="F:glyoxylate reductase (NADPH) activity"/>
    <property type="evidence" value="ECO:0007669"/>
    <property type="project" value="TreeGrafter"/>
</dbReference>
<dbReference type="EMBL" id="QZAT01000020">
    <property type="protein sequence ID" value="THX31766.1"/>
    <property type="molecule type" value="Genomic_DNA"/>
</dbReference>
<evidence type="ECO:0000313" key="5">
    <source>
        <dbReference type="EMBL" id="THX31766.1"/>
    </source>
</evidence>
<sequence length="366" mass="39895">MVTVSIQSSPNELRNVIGTSPNMKPKVLVVAHGVRSSSPSLSEQIDANYHIINYDCDNTDECKRRMMPGGLYSEIDAIVETVWKKSAPFLNHNLFSGDMVQAYPSSVKIVSCSGHGYDAADIPTLTARGVWYCNTPDTCTTSVANTAIFLILNVYRYFSFAEHCVRIDAWSASRALGSVAIDPIRQTLGVVGLGSIGLATAQKAATALEMRVHYYGPRRKPDAEAKIPGGAVWHTSLSSLLQVADCICLACPLTKETHHLMGTAEFAAAKQGLRVVNVARGQLIDEEALITAMITGKVCGVGLDVHENEPVVDERLKNDPMVTILPHIGVCSQTCWGEFERRNWENIDGFFLSANKKPLTPVNVME</sequence>
<gene>
    <name evidence="6" type="ORF">D6C90_09245</name>
    <name evidence="5" type="ORF">D6D12_02664</name>
    <name evidence="4" type="ORF">D6D21_02132</name>
    <name evidence="3" type="ORF">D6D22_06095</name>
</gene>
<dbReference type="Proteomes" id="UP000310374">
    <property type="component" value="Unassembled WGS sequence"/>
</dbReference>
<evidence type="ECO:0000313" key="4">
    <source>
        <dbReference type="EMBL" id="THW50091.1"/>
    </source>
</evidence>
<dbReference type="EMBL" id="QZAM01000024">
    <property type="protein sequence ID" value="THW50091.1"/>
    <property type="molecule type" value="Genomic_DNA"/>
</dbReference>
<dbReference type="PANTHER" id="PTHR10996">
    <property type="entry name" value="2-HYDROXYACID DEHYDROGENASE-RELATED"/>
    <property type="match status" value="1"/>
</dbReference>
<dbReference type="EMBL" id="QZBN01001442">
    <property type="protein sequence ID" value="THZ24460.1"/>
    <property type="molecule type" value="Genomic_DNA"/>
</dbReference>
<reference evidence="7 8" key="1">
    <citation type="submission" date="2018-10" db="EMBL/GenBank/DDBJ databases">
        <title>Fifty Aureobasidium pullulans genomes reveal a recombining polyextremotolerant generalist.</title>
        <authorList>
            <person name="Gostincar C."/>
            <person name="Turk M."/>
            <person name="Zajc J."/>
            <person name="Gunde-Cimerman N."/>
        </authorList>
    </citation>
    <scope>NUCLEOTIDE SEQUENCE [LARGE SCALE GENOMIC DNA]</scope>
    <source>
        <strain evidence="5 9">EXF-10081</strain>
        <strain evidence="4 7">EXF-10796</strain>
        <strain evidence="3 10">EXF-11013</strain>
        <strain evidence="6 8">EXF-3844</strain>
    </source>
</reference>
<dbReference type="Proteomes" id="UP000310687">
    <property type="component" value="Unassembled WGS sequence"/>
</dbReference>
<organism evidence="3 10">
    <name type="scientific">Aureobasidium pullulans</name>
    <name type="common">Black yeast</name>
    <name type="synonym">Pullularia pullulans</name>
    <dbReference type="NCBI Taxonomy" id="5580"/>
    <lineage>
        <taxon>Eukaryota</taxon>
        <taxon>Fungi</taxon>
        <taxon>Dikarya</taxon>
        <taxon>Ascomycota</taxon>
        <taxon>Pezizomycotina</taxon>
        <taxon>Dothideomycetes</taxon>
        <taxon>Dothideomycetidae</taxon>
        <taxon>Dothideales</taxon>
        <taxon>Saccotheciaceae</taxon>
        <taxon>Aureobasidium</taxon>
    </lineage>
</organism>
<name>A0A4S9ECH4_AURPU</name>